<name>A0A6N7XL47_9FIRM</name>
<proteinExistence type="predicted"/>
<comment type="caution">
    <text evidence="1">The sequence shown here is derived from an EMBL/GenBank/DDBJ whole genome shotgun (WGS) entry which is preliminary data.</text>
</comment>
<accession>A0A6N7XL47</accession>
<reference evidence="1 2" key="1">
    <citation type="submission" date="2019-08" db="EMBL/GenBank/DDBJ databases">
        <title>In-depth cultivation of the pig gut microbiome towards novel bacterial diversity and tailored functional studies.</title>
        <authorList>
            <person name="Wylensek D."/>
            <person name="Hitch T.C.A."/>
            <person name="Clavel T."/>
        </authorList>
    </citation>
    <scope>NUCLEOTIDE SEQUENCE [LARGE SCALE GENOMIC DNA]</scope>
    <source>
        <strain evidence="1 2">WCA-MUC-591-APC-4B</strain>
    </source>
</reference>
<evidence type="ECO:0000313" key="1">
    <source>
        <dbReference type="EMBL" id="MST70301.1"/>
    </source>
</evidence>
<dbReference type="Proteomes" id="UP000469424">
    <property type="component" value="Unassembled WGS sequence"/>
</dbReference>
<gene>
    <name evidence="1" type="ORF">FYJ65_02930</name>
</gene>
<dbReference type="EMBL" id="VUNA01000004">
    <property type="protein sequence ID" value="MST70301.1"/>
    <property type="molecule type" value="Genomic_DNA"/>
</dbReference>
<dbReference type="AlphaFoldDB" id="A0A6N7XL47"/>
<keyword evidence="2" id="KW-1185">Reference proteome</keyword>
<organism evidence="1 2">
    <name type="scientific">Mogibacterium kristiansenii</name>
    <dbReference type="NCBI Taxonomy" id="2606708"/>
    <lineage>
        <taxon>Bacteria</taxon>
        <taxon>Bacillati</taxon>
        <taxon>Bacillota</taxon>
        <taxon>Clostridia</taxon>
        <taxon>Peptostreptococcales</taxon>
        <taxon>Anaerovoracaceae</taxon>
        <taxon>Mogibacterium</taxon>
    </lineage>
</organism>
<evidence type="ECO:0000313" key="2">
    <source>
        <dbReference type="Proteomes" id="UP000469424"/>
    </source>
</evidence>
<dbReference type="Pfam" id="PF08901">
    <property type="entry name" value="DUF1847"/>
    <property type="match status" value="1"/>
</dbReference>
<dbReference type="InterPro" id="IPR014997">
    <property type="entry name" value="DUF1847"/>
</dbReference>
<protein>
    <submittedName>
        <fullName evidence="1">DUF1847 domain-containing protein</fullName>
    </submittedName>
</protein>
<sequence>MNEETKRSCVDCGVYNCHTRDKEYPDFCLTTELTDEERAEVWKLYEEPENQKASVVSAQIESDFYLRYTRVQEIVAFAKRMGYHKIGIATCVGLIEESRIFARILRKNGFEVVGAVCKVGSFEKTKVGVPEEDTRITGPIMCNPIMQAKIMNREKTDFNVIVGLCVGHDSLFYKYADALCTTLVTKDRVMGHNPVAALYQAKAYYKRLSNEPIAAYPEDVNPKQPEASAR</sequence>